<dbReference type="RefSeq" id="WP_056992165.1">
    <property type="nucleotide sequence ID" value="NZ_JQCE01000005.1"/>
</dbReference>
<evidence type="ECO:0000256" key="14">
    <source>
        <dbReference type="ARBA" id="ARBA00044770"/>
    </source>
</evidence>
<evidence type="ECO:0000256" key="11">
    <source>
        <dbReference type="ARBA" id="ARBA00038053"/>
    </source>
</evidence>
<proteinExistence type="inferred from homology"/>
<evidence type="ECO:0000256" key="5">
    <source>
        <dbReference type="ARBA" id="ARBA00022960"/>
    </source>
</evidence>
<evidence type="ECO:0000256" key="10">
    <source>
        <dbReference type="ARBA" id="ARBA00033270"/>
    </source>
</evidence>
<evidence type="ECO:0000256" key="7">
    <source>
        <dbReference type="ARBA" id="ARBA00022989"/>
    </source>
</evidence>
<keyword evidence="5" id="KW-0133">Cell shape</keyword>
<evidence type="ECO:0000256" key="17">
    <source>
        <dbReference type="SAM" id="Phobius"/>
    </source>
</evidence>
<evidence type="ECO:0000256" key="8">
    <source>
        <dbReference type="ARBA" id="ARBA00023136"/>
    </source>
</evidence>
<feature type="transmembrane region" description="Helical" evidence="17">
    <location>
        <begin position="46"/>
        <end position="66"/>
    </location>
</feature>
<keyword evidence="4 17" id="KW-0812">Transmembrane</keyword>
<dbReference type="GO" id="GO:0051301">
    <property type="term" value="P:cell division"/>
    <property type="evidence" value="ECO:0007669"/>
    <property type="project" value="UniProtKB-KW"/>
</dbReference>
<evidence type="ECO:0000313" key="18">
    <source>
        <dbReference type="EMBL" id="KRO18337.1"/>
    </source>
</evidence>
<comment type="similarity">
    <text evidence="11">Belongs to the SEDS family. FtsW subfamily.</text>
</comment>
<evidence type="ECO:0000256" key="2">
    <source>
        <dbReference type="ARBA" id="ARBA00022676"/>
    </source>
</evidence>
<dbReference type="InterPro" id="IPR001182">
    <property type="entry name" value="FtsW/RodA"/>
</dbReference>
<evidence type="ECO:0000256" key="12">
    <source>
        <dbReference type="ARBA" id="ARBA00041185"/>
    </source>
</evidence>
<dbReference type="GO" id="GO:0015648">
    <property type="term" value="F:lipid-linked peptidoglycan transporter activity"/>
    <property type="evidence" value="ECO:0007669"/>
    <property type="project" value="TreeGrafter"/>
</dbReference>
<dbReference type="STRING" id="1293598.IV56_GL001469"/>
<reference evidence="18 19" key="1">
    <citation type="journal article" date="2015" name="Genome Announc.">
        <title>Expanding the biotechnology potential of lactobacilli through comparative genomics of 213 strains and associated genera.</title>
        <authorList>
            <person name="Sun Z."/>
            <person name="Harris H.M."/>
            <person name="McCann A."/>
            <person name="Guo C."/>
            <person name="Argimon S."/>
            <person name="Zhang W."/>
            <person name="Yang X."/>
            <person name="Jeffery I.B."/>
            <person name="Cooney J.C."/>
            <person name="Kagawa T.F."/>
            <person name="Liu W."/>
            <person name="Song Y."/>
            <person name="Salvetti E."/>
            <person name="Wrobel A."/>
            <person name="Rasinkangas P."/>
            <person name="Parkhill J."/>
            <person name="Rea M.C."/>
            <person name="O'Sullivan O."/>
            <person name="Ritari J."/>
            <person name="Douillard F.P."/>
            <person name="Paul Ross R."/>
            <person name="Yang R."/>
            <person name="Briner A.E."/>
            <person name="Felis G.E."/>
            <person name="de Vos W.M."/>
            <person name="Barrangou R."/>
            <person name="Klaenhammer T.R."/>
            <person name="Caufield P.W."/>
            <person name="Cui Y."/>
            <person name="Zhang H."/>
            <person name="O'Toole P.W."/>
        </authorList>
    </citation>
    <scope>NUCLEOTIDE SEQUENCE [LARGE SCALE GENOMIC DNA]</scope>
    <source>
        <strain evidence="18 19">DSM 24301</strain>
    </source>
</reference>
<dbReference type="GO" id="GO:0009252">
    <property type="term" value="P:peptidoglycan biosynthetic process"/>
    <property type="evidence" value="ECO:0007669"/>
    <property type="project" value="UniProtKB-KW"/>
</dbReference>
<feature type="transmembrane region" description="Helical" evidence="17">
    <location>
        <begin position="357"/>
        <end position="380"/>
    </location>
</feature>
<name>A0A0R2MXX6_9LACO</name>
<feature type="transmembrane region" description="Helical" evidence="17">
    <location>
        <begin position="324"/>
        <end position="345"/>
    </location>
</feature>
<evidence type="ECO:0000256" key="16">
    <source>
        <dbReference type="ARBA" id="ARBA00049966"/>
    </source>
</evidence>
<dbReference type="PANTHER" id="PTHR30474:SF2">
    <property type="entry name" value="PEPTIDOGLYCAN GLYCOSYLTRANSFERASE FTSW-RELATED"/>
    <property type="match status" value="1"/>
</dbReference>
<keyword evidence="7 17" id="KW-1133">Transmembrane helix</keyword>
<dbReference type="InterPro" id="IPR018365">
    <property type="entry name" value="Cell_cycle_FtsW-rel_CS"/>
</dbReference>
<comment type="subcellular location">
    <subcellularLocation>
        <location evidence="1">Membrane</location>
        <topology evidence="1">Multi-pass membrane protein</topology>
    </subcellularLocation>
</comment>
<dbReference type="EC" id="2.4.99.28" evidence="14"/>
<feature type="transmembrane region" description="Helical" evidence="17">
    <location>
        <begin position="78"/>
        <end position="97"/>
    </location>
</feature>
<comment type="catalytic activity">
    <reaction evidence="15">
        <text>[GlcNAc-(1-&gt;4)-Mur2Ac(oyl-L-Ala-gamma-D-Glu-L-Lys-D-Ala-D-Ala)](n)-di-trans,octa-cis-undecaprenyl diphosphate + beta-D-GlcNAc-(1-&gt;4)-Mur2Ac(oyl-L-Ala-gamma-D-Glu-L-Lys-D-Ala-D-Ala)-di-trans,octa-cis-undecaprenyl diphosphate = [GlcNAc-(1-&gt;4)-Mur2Ac(oyl-L-Ala-gamma-D-Glu-L-Lys-D-Ala-D-Ala)](n+1)-di-trans,octa-cis-undecaprenyl diphosphate + di-trans,octa-cis-undecaprenyl diphosphate + H(+)</text>
        <dbReference type="Rhea" id="RHEA:23708"/>
        <dbReference type="Rhea" id="RHEA-COMP:9602"/>
        <dbReference type="Rhea" id="RHEA-COMP:9603"/>
        <dbReference type="ChEBI" id="CHEBI:15378"/>
        <dbReference type="ChEBI" id="CHEBI:58405"/>
        <dbReference type="ChEBI" id="CHEBI:60033"/>
        <dbReference type="ChEBI" id="CHEBI:78435"/>
        <dbReference type="EC" id="2.4.99.28"/>
    </reaction>
</comment>
<dbReference type="GO" id="GO:0032153">
    <property type="term" value="C:cell division site"/>
    <property type="evidence" value="ECO:0007669"/>
    <property type="project" value="TreeGrafter"/>
</dbReference>
<comment type="caution">
    <text evidence="18">The sequence shown here is derived from an EMBL/GenBank/DDBJ whole genome shotgun (WGS) entry which is preliminary data.</text>
</comment>
<dbReference type="PATRIC" id="fig|1293598.4.peg.1534"/>
<feature type="transmembrane region" description="Helical" evidence="17">
    <location>
        <begin position="202"/>
        <end position="219"/>
    </location>
</feature>
<keyword evidence="2" id="KW-0328">Glycosyltransferase</keyword>
<evidence type="ECO:0000256" key="13">
    <source>
        <dbReference type="ARBA" id="ARBA00041418"/>
    </source>
</evidence>
<evidence type="ECO:0000256" key="3">
    <source>
        <dbReference type="ARBA" id="ARBA00022679"/>
    </source>
</evidence>
<gene>
    <name evidence="18" type="ORF">IV56_GL001469</name>
</gene>
<keyword evidence="8 17" id="KW-0472">Membrane</keyword>
<keyword evidence="6" id="KW-0573">Peptidoglycan synthesis</keyword>
<dbReference type="PROSITE" id="PS00428">
    <property type="entry name" value="FTSW_RODA_SPOVE"/>
    <property type="match status" value="1"/>
</dbReference>
<dbReference type="Pfam" id="PF01098">
    <property type="entry name" value="FTSW_RODA_SPOVE"/>
    <property type="match status" value="1"/>
</dbReference>
<evidence type="ECO:0000313" key="19">
    <source>
        <dbReference type="Proteomes" id="UP000050969"/>
    </source>
</evidence>
<dbReference type="GO" id="GO:0008955">
    <property type="term" value="F:peptidoglycan glycosyltransferase activity"/>
    <property type="evidence" value="ECO:0007669"/>
    <property type="project" value="UniProtKB-EC"/>
</dbReference>
<sequence length="392" mass="43167">MKKIRYLDYYLLVPYLVLLAIGLVMVYSASAYWIKNQLGMAETGILVKQAAFIVVGLFLTFIFFHLRLAIFRVPWVQALSLAVTYILLIYLVVLSHVHPETTINGASAWIPIGPFNLQPSELAKLVLILYLAHMFTNRQAQLLEGENSLKKLRQPIILVGGMILLVLLQPDTGGMMILSIITFVMVASSGIASSWGLKMSGIGAFIVSVGYFIIANVRFPSLEKYYQFRRLVAVMHPFAWKAREGNQIVNSFYAINHGGLFGVGLGNSTQKLGYLPEPYTDFILAIITEELGVIGALVVVGLIFFLILRILLIGIRSKNAYHSLIAYGIATMMFIQASFNIGAVLGVLPVTGVTLPFISYGGSSLLILAMAMGIMLNISAAETKLKQEERHA</sequence>
<evidence type="ECO:0000256" key="15">
    <source>
        <dbReference type="ARBA" id="ARBA00049902"/>
    </source>
</evidence>
<feature type="transmembrane region" description="Helical" evidence="17">
    <location>
        <begin position="175"/>
        <end position="195"/>
    </location>
</feature>
<keyword evidence="18" id="KW-0132">Cell division</keyword>
<evidence type="ECO:0000256" key="4">
    <source>
        <dbReference type="ARBA" id="ARBA00022692"/>
    </source>
</evidence>
<dbReference type="GO" id="GO:0005886">
    <property type="term" value="C:plasma membrane"/>
    <property type="evidence" value="ECO:0007669"/>
    <property type="project" value="TreeGrafter"/>
</dbReference>
<keyword evidence="3" id="KW-0808">Transferase</keyword>
<evidence type="ECO:0000256" key="6">
    <source>
        <dbReference type="ARBA" id="ARBA00022984"/>
    </source>
</evidence>
<keyword evidence="19" id="KW-1185">Reference proteome</keyword>
<accession>A0A0R2MXX6</accession>
<protein>
    <recommendedName>
        <fullName evidence="12">Probable peptidoglycan glycosyltransferase FtsW</fullName>
        <ecNumber evidence="14">2.4.99.28</ecNumber>
    </recommendedName>
    <alternativeName>
        <fullName evidence="13">Cell division protein FtsW</fullName>
    </alternativeName>
    <alternativeName>
        <fullName evidence="10">Cell wall polymerase</fullName>
    </alternativeName>
    <alternativeName>
        <fullName evidence="9">Peptidoglycan polymerase</fullName>
    </alternativeName>
</protein>
<organism evidence="18 19">
    <name type="scientific">Lacticaseibacillus saniviri JCM 17471 = DSM 24301</name>
    <dbReference type="NCBI Taxonomy" id="1293598"/>
    <lineage>
        <taxon>Bacteria</taxon>
        <taxon>Bacillati</taxon>
        <taxon>Bacillota</taxon>
        <taxon>Bacilli</taxon>
        <taxon>Lactobacillales</taxon>
        <taxon>Lactobacillaceae</taxon>
        <taxon>Lacticaseibacillus</taxon>
    </lineage>
</organism>
<evidence type="ECO:0000256" key="1">
    <source>
        <dbReference type="ARBA" id="ARBA00004141"/>
    </source>
</evidence>
<dbReference type="AlphaFoldDB" id="A0A0R2MXX6"/>
<dbReference type="GO" id="GO:0008360">
    <property type="term" value="P:regulation of cell shape"/>
    <property type="evidence" value="ECO:0007669"/>
    <property type="project" value="UniProtKB-KW"/>
</dbReference>
<dbReference type="PANTHER" id="PTHR30474">
    <property type="entry name" value="CELL CYCLE PROTEIN"/>
    <property type="match status" value="1"/>
</dbReference>
<evidence type="ECO:0000256" key="9">
    <source>
        <dbReference type="ARBA" id="ARBA00032370"/>
    </source>
</evidence>
<feature type="transmembrane region" description="Helical" evidence="17">
    <location>
        <begin position="291"/>
        <end position="312"/>
    </location>
</feature>
<keyword evidence="18" id="KW-0131">Cell cycle</keyword>
<dbReference type="EMBL" id="JQCE01000005">
    <property type="protein sequence ID" value="KRO18337.1"/>
    <property type="molecule type" value="Genomic_DNA"/>
</dbReference>
<feature type="transmembrane region" description="Helical" evidence="17">
    <location>
        <begin position="12"/>
        <end position="34"/>
    </location>
</feature>
<dbReference type="Proteomes" id="UP000050969">
    <property type="component" value="Unassembled WGS sequence"/>
</dbReference>
<comment type="function">
    <text evidence="16">Peptidoglycan polymerase that is essential for cell division.</text>
</comment>